<dbReference type="PROSITE" id="PS50109">
    <property type="entry name" value="HIS_KIN"/>
    <property type="match status" value="1"/>
</dbReference>
<dbReference type="SMART" id="SM00387">
    <property type="entry name" value="HATPase_c"/>
    <property type="match status" value="1"/>
</dbReference>
<dbReference type="PANTHER" id="PTHR45339">
    <property type="entry name" value="HYBRID SIGNAL TRANSDUCTION HISTIDINE KINASE J"/>
    <property type="match status" value="1"/>
</dbReference>
<keyword evidence="20" id="KW-1185">Reference proteome</keyword>
<dbReference type="InterPro" id="IPR004358">
    <property type="entry name" value="Sig_transdc_His_kin-like_C"/>
</dbReference>
<dbReference type="InterPro" id="IPR036097">
    <property type="entry name" value="HisK_dim/P_sf"/>
</dbReference>
<gene>
    <name evidence="19" type="ORF">BC008_04630</name>
</gene>
<dbReference type="SUPFAM" id="SSF47384">
    <property type="entry name" value="Homodimeric domain of signal transducing histidine kinase"/>
    <property type="match status" value="1"/>
</dbReference>
<dbReference type="Pfam" id="PF02518">
    <property type="entry name" value="HATPase_c"/>
    <property type="match status" value="1"/>
</dbReference>
<dbReference type="PANTHER" id="PTHR45339:SF1">
    <property type="entry name" value="HYBRID SIGNAL TRANSDUCTION HISTIDINE KINASE J"/>
    <property type="match status" value="1"/>
</dbReference>
<dbReference type="InterPro" id="IPR003661">
    <property type="entry name" value="HisK_dim/P_dom"/>
</dbReference>
<comment type="caution">
    <text evidence="19">The sequence shown here is derived from an EMBL/GenBank/DDBJ whole genome shotgun (WGS) entry which is preliminary data.</text>
</comment>
<keyword evidence="6 15" id="KW-0812">Transmembrane</keyword>
<keyword evidence="14" id="KW-0175">Coiled coil</keyword>
<keyword evidence="12 15" id="KW-0472">Membrane</keyword>
<feature type="domain" description="Histidine kinase" evidence="16">
    <location>
        <begin position="279"/>
        <end position="537"/>
    </location>
</feature>
<dbReference type="EMBL" id="LMTZ01000019">
    <property type="protein sequence ID" value="KST69590.1"/>
    <property type="molecule type" value="Genomic_DNA"/>
</dbReference>
<feature type="domain" description="Response regulatory" evidence="17">
    <location>
        <begin position="563"/>
        <end position="679"/>
    </location>
</feature>
<evidence type="ECO:0000256" key="11">
    <source>
        <dbReference type="ARBA" id="ARBA00023012"/>
    </source>
</evidence>
<feature type="modified residue" description="4-aspartylphosphate" evidence="13">
    <location>
        <position position="612"/>
    </location>
</feature>
<dbReference type="PRINTS" id="PR00344">
    <property type="entry name" value="BCTRLSENSOR"/>
</dbReference>
<dbReference type="CDD" id="cd00082">
    <property type="entry name" value="HisKA"/>
    <property type="match status" value="1"/>
</dbReference>
<dbReference type="Proteomes" id="UP000053372">
    <property type="component" value="Unassembled WGS sequence"/>
</dbReference>
<dbReference type="Pfam" id="PF00072">
    <property type="entry name" value="Response_reg"/>
    <property type="match status" value="1"/>
</dbReference>
<dbReference type="SUPFAM" id="SSF55874">
    <property type="entry name" value="ATPase domain of HSP90 chaperone/DNA topoisomerase II/histidine kinase"/>
    <property type="match status" value="1"/>
</dbReference>
<dbReference type="CDD" id="cd17546">
    <property type="entry name" value="REC_hyHK_CKI1_RcsC-like"/>
    <property type="match status" value="1"/>
</dbReference>
<keyword evidence="10 15" id="KW-1133">Transmembrane helix</keyword>
<accession>A0A0V7ZZ78</accession>
<evidence type="ECO:0000259" key="18">
    <source>
        <dbReference type="PROSITE" id="PS50885"/>
    </source>
</evidence>
<keyword evidence="11" id="KW-0902">Two-component regulatory system</keyword>
<keyword evidence="8" id="KW-0418">Kinase</keyword>
<name>A0A0V7ZZ78_9CYAN</name>
<evidence type="ECO:0000256" key="9">
    <source>
        <dbReference type="ARBA" id="ARBA00022840"/>
    </source>
</evidence>
<dbReference type="SUPFAM" id="SSF158472">
    <property type="entry name" value="HAMP domain-like"/>
    <property type="match status" value="1"/>
</dbReference>
<dbReference type="RefSeq" id="WP_058183255.1">
    <property type="nucleotide sequence ID" value="NZ_LMTZ01000019.1"/>
</dbReference>
<evidence type="ECO:0000256" key="3">
    <source>
        <dbReference type="ARBA" id="ARBA00012438"/>
    </source>
</evidence>
<keyword evidence="4 13" id="KW-0597">Phosphoprotein</keyword>
<dbReference type="Gene3D" id="1.10.287.130">
    <property type="match status" value="1"/>
</dbReference>
<dbReference type="SUPFAM" id="SSF52172">
    <property type="entry name" value="CheY-like"/>
    <property type="match status" value="1"/>
</dbReference>
<dbReference type="InterPro" id="IPR036890">
    <property type="entry name" value="HATPase_C_sf"/>
</dbReference>
<dbReference type="InterPro" id="IPR003660">
    <property type="entry name" value="HAMP_dom"/>
</dbReference>
<feature type="transmembrane region" description="Helical" evidence="15">
    <location>
        <begin position="176"/>
        <end position="201"/>
    </location>
</feature>
<dbReference type="InterPro" id="IPR005467">
    <property type="entry name" value="His_kinase_dom"/>
</dbReference>
<dbReference type="CDD" id="cd16922">
    <property type="entry name" value="HATPase_EvgS-ArcB-TorS-like"/>
    <property type="match status" value="1"/>
</dbReference>
<evidence type="ECO:0000256" key="2">
    <source>
        <dbReference type="ARBA" id="ARBA00004370"/>
    </source>
</evidence>
<evidence type="ECO:0000256" key="4">
    <source>
        <dbReference type="ARBA" id="ARBA00022553"/>
    </source>
</evidence>
<dbReference type="SMART" id="SM00388">
    <property type="entry name" value="HisKA"/>
    <property type="match status" value="1"/>
</dbReference>
<dbReference type="InterPro" id="IPR003594">
    <property type="entry name" value="HATPase_dom"/>
</dbReference>
<keyword evidence="5" id="KW-0808">Transferase</keyword>
<evidence type="ECO:0000259" key="17">
    <source>
        <dbReference type="PROSITE" id="PS50110"/>
    </source>
</evidence>
<dbReference type="InterPro" id="IPR011006">
    <property type="entry name" value="CheY-like_superfamily"/>
</dbReference>
<organism evidence="19 20">
    <name type="scientific">Mastigocoleus testarum BC008</name>
    <dbReference type="NCBI Taxonomy" id="371196"/>
    <lineage>
        <taxon>Bacteria</taxon>
        <taxon>Bacillati</taxon>
        <taxon>Cyanobacteriota</taxon>
        <taxon>Cyanophyceae</taxon>
        <taxon>Nostocales</taxon>
        <taxon>Hapalosiphonaceae</taxon>
        <taxon>Mastigocoleus</taxon>
    </lineage>
</organism>
<feature type="coiled-coil region" evidence="14">
    <location>
        <begin position="242"/>
        <end position="272"/>
    </location>
</feature>
<dbReference type="Gene3D" id="3.40.50.2300">
    <property type="match status" value="1"/>
</dbReference>
<dbReference type="PROSITE" id="PS50110">
    <property type="entry name" value="RESPONSE_REGULATORY"/>
    <property type="match status" value="1"/>
</dbReference>
<dbReference type="InterPro" id="IPR001789">
    <property type="entry name" value="Sig_transdc_resp-reg_receiver"/>
</dbReference>
<dbReference type="CDD" id="cd06225">
    <property type="entry name" value="HAMP"/>
    <property type="match status" value="1"/>
</dbReference>
<evidence type="ECO:0000256" key="10">
    <source>
        <dbReference type="ARBA" id="ARBA00022989"/>
    </source>
</evidence>
<dbReference type="Pfam" id="PF00672">
    <property type="entry name" value="HAMP"/>
    <property type="match status" value="1"/>
</dbReference>
<dbReference type="GO" id="GO:0000155">
    <property type="term" value="F:phosphorelay sensor kinase activity"/>
    <property type="evidence" value="ECO:0007669"/>
    <property type="project" value="InterPro"/>
</dbReference>
<dbReference type="GO" id="GO:0016020">
    <property type="term" value="C:membrane"/>
    <property type="evidence" value="ECO:0007669"/>
    <property type="project" value="UniProtKB-SubCell"/>
</dbReference>
<evidence type="ECO:0000313" key="20">
    <source>
        <dbReference type="Proteomes" id="UP000053372"/>
    </source>
</evidence>
<dbReference type="PROSITE" id="PS50885">
    <property type="entry name" value="HAMP"/>
    <property type="match status" value="1"/>
</dbReference>
<dbReference type="SMART" id="SM00304">
    <property type="entry name" value="HAMP"/>
    <property type="match status" value="1"/>
</dbReference>
<evidence type="ECO:0000313" key="19">
    <source>
        <dbReference type="EMBL" id="KST69590.1"/>
    </source>
</evidence>
<evidence type="ECO:0000256" key="13">
    <source>
        <dbReference type="PROSITE-ProRule" id="PRU00169"/>
    </source>
</evidence>
<evidence type="ECO:0000256" key="1">
    <source>
        <dbReference type="ARBA" id="ARBA00000085"/>
    </source>
</evidence>
<evidence type="ECO:0000256" key="6">
    <source>
        <dbReference type="ARBA" id="ARBA00022692"/>
    </source>
</evidence>
<dbReference type="GO" id="GO:0005524">
    <property type="term" value="F:ATP binding"/>
    <property type="evidence" value="ECO:0007669"/>
    <property type="project" value="UniProtKB-KW"/>
</dbReference>
<keyword evidence="9" id="KW-0067">ATP-binding</keyword>
<evidence type="ECO:0000259" key="16">
    <source>
        <dbReference type="PROSITE" id="PS50109"/>
    </source>
</evidence>
<reference evidence="19 20" key="1">
    <citation type="journal article" date="2015" name="Genome Announc.">
        <title>Draft Genome of the Euendolithic (true boring) Cyanobacterium Mastigocoleus testarum strain BC008.</title>
        <authorList>
            <person name="Guida B.S."/>
            <person name="Garcia-Pichel F."/>
        </authorList>
    </citation>
    <scope>NUCLEOTIDE SEQUENCE [LARGE SCALE GENOMIC DNA]</scope>
    <source>
        <strain evidence="19 20">BC008</strain>
    </source>
</reference>
<dbReference type="AlphaFoldDB" id="A0A0V7ZZ78"/>
<feature type="domain" description="HAMP" evidence="18">
    <location>
        <begin position="198"/>
        <end position="250"/>
    </location>
</feature>
<evidence type="ECO:0000256" key="14">
    <source>
        <dbReference type="SAM" id="Coils"/>
    </source>
</evidence>
<dbReference type="Pfam" id="PF00512">
    <property type="entry name" value="HisKA"/>
    <property type="match status" value="1"/>
</dbReference>
<evidence type="ECO:0000256" key="5">
    <source>
        <dbReference type="ARBA" id="ARBA00022679"/>
    </source>
</evidence>
<dbReference type="Gene3D" id="3.30.565.10">
    <property type="entry name" value="Histidine kinase-like ATPase, C-terminal domain"/>
    <property type="match status" value="1"/>
</dbReference>
<dbReference type="FunFam" id="1.10.287.130:FF:000004">
    <property type="entry name" value="Ethylene receptor 1"/>
    <property type="match status" value="1"/>
</dbReference>
<proteinExistence type="predicted"/>
<protein>
    <recommendedName>
        <fullName evidence="3">histidine kinase</fullName>
        <ecNumber evidence="3">2.7.13.3</ecNumber>
    </recommendedName>
</protein>
<keyword evidence="7" id="KW-0547">Nucleotide-binding</keyword>
<comment type="subcellular location">
    <subcellularLocation>
        <location evidence="2">Membrane</location>
    </subcellularLocation>
</comment>
<comment type="catalytic activity">
    <reaction evidence="1">
        <text>ATP + protein L-histidine = ADP + protein N-phospho-L-histidine.</text>
        <dbReference type="EC" id="2.7.13.3"/>
    </reaction>
</comment>
<sequence length="769" mass="86799">MKIATKFITSSILAVGLSISLIGGSNFLFKQAENSVEESRKQTKQALEIAMQLQVSLRDQIVTLKDFLMLNRDRSDMARYEKAKTQFLTRLKELENLIPENKNITSINRRHQKLVRLAAGLRNTPSTLPHLQQSIRAINSYSKDIEFYLNLLVENTQKEDALALQASNQFKQKVYVIQYVVMAGIFLVAVAQFHLILLPVIRSLQKLQRGTATIGAGKLDYRLQIHSSDEIEQLANDFNHMAATLAQSYSSLEQKVDELRQATEKAEVANKAKSTFIANMSHELRSPLNAILGFSQIMTRSQTLPVEHQESVGIISRSGEHLLTLINNVLDLSKIEAGKTTLNLKNFDLYRLLDDIHDMFQLKATEQSLQLVLEYTPEVPRYVRTDEVKLRQILINLINNSLKFTQEGGVSVRIAAGEIRKQEIKKQENCVRINAFGRSKVNIRQDASNTKSLLDVDRKNRTIIFEVEDTGAGIAAEELDTLFEAFTQTETGKQAQEGTGLGLPISRKFVRLMGGEMKVSSQVEVGTTFKFEIQVTEVDADEVTTSQPKCRVIALEPNQPCYRILIVDDKPLNRQLLVKLLNPLGFELQEASNGQEAINIWSKWEPHLIWMDMRMPVMDGYTATQKIKSTTKGQATAILALTASIFEEERAVVLSTGCDDFLRKPFREAEIFDAMQKHLGVRYVYEDLQSTTTENVNNADVLTTTAIEALPADLVTQLQEAIFASDLDLIDTVTEQIKRENTPLGEVIKNCLHNFEYEKILDLIPTYQT</sequence>
<evidence type="ECO:0000256" key="8">
    <source>
        <dbReference type="ARBA" id="ARBA00022777"/>
    </source>
</evidence>
<dbReference type="Gene3D" id="6.10.340.10">
    <property type="match status" value="1"/>
</dbReference>
<evidence type="ECO:0000256" key="12">
    <source>
        <dbReference type="ARBA" id="ARBA00023136"/>
    </source>
</evidence>
<evidence type="ECO:0000256" key="7">
    <source>
        <dbReference type="ARBA" id="ARBA00022741"/>
    </source>
</evidence>
<evidence type="ECO:0000256" key="15">
    <source>
        <dbReference type="SAM" id="Phobius"/>
    </source>
</evidence>
<dbReference type="EC" id="2.7.13.3" evidence="3"/>
<dbReference type="SMART" id="SM00448">
    <property type="entry name" value="REC"/>
    <property type="match status" value="1"/>
</dbReference>